<comment type="caution">
    <text evidence="8">The sequence shown here is derived from an EMBL/GenBank/DDBJ whole genome shotgun (WGS) entry which is preliminary data.</text>
</comment>
<keyword evidence="3 7" id="KW-0375">Hydrogen ion transport</keyword>
<dbReference type="NCBIfam" id="TIGR01145">
    <property type="entry name" value="ATP_synt_delta"/>
    <property type="match status" value="1"/>
</dbReference>
<comment type="similarity">
    <text evidence="7">Belongs to the ATPase delta chain family.</text>
</comment>
<protein>
    <recommendedName>
        <fullName evidence="7">ATP synthase subunit delta</fullName>
    </recommendedName>
    <alternativeName>
        <fullName evidence="7">ATP synthase F(1) sector subunit delta</fullName>
    </alternativeName>
    <alternativeName>
        <fullName evidence="7">F-type ATPase subunit delta</fullName>
        <shortName evidence="7">F-ATPase subunit delta</shortName>
    </alternativeName>
</protein>
<comment type="function">
    <text evidence="7">F(1)F(0) ATP synthase produces ATP from ADP in the presence of a proton or sodium gradient. F-type ATPases consist of two structural domains, F(1) containing the extramembraneous catalytic core and F(0) containing the membrane proton channel, linked together by a central stalk and a peripheral stalk. During catalysis, ATP synthesis in the catalytic domain of F(1) is coupled via a rotary mechanism of the central stalk subunits to proton translocation.</text>
</comment>
<keyword evidence="9" id="KW-1185">Reference proteome</keyword>
<keyword evidence="5 7" id="KW-0472">Membrane</keyword>
<keyword evidence="7" id="KW-0139">CF(1)</keyword>
<accession>A0ABQ2BXN0</accession>
<comment type="subcellular location">
    <subcellularLocation>
        <location evidence="7">Cell membrane</location>
        <topology evidence="7">Peripheral membrane protein</topology>
    </subcellularLocation>
    <subcellularLocation>
        <location evidence="1">Membrane</location>
    </subcellularLocation>
</comment>
<evidence type="ECO:0000256" key="5">
    <source>
        <dbReference type="ARBA" id="ARBA00023136"/>
    </source>
</evidence>
<keyword evidence="6 7" id="KW-0066">ATP synthesis</keyword>
<organism evidence="8 9">
    <name type="scientific">Winogradskyella haliclonae</name>
    <dbReference type="NCBI Taxonomy" id="2048558"/>
    <lineage>
        <taxon>Bacteria</taxon>
        <taxon>Pseudomonadati</taxon>
        <taxon>Bacteroidota</taxon>
        <taxon>Flavobacteriia</taxon>
        <taxon>Flavobacteriales</taxon>
        <taxon>Flavobacteriaceae</taxon>
        <taxon>Winogradskyella</taxon>
    </lineage>
</organism>
<evidence type="ECO:0000256" key="2">
    <source>
        <dbReference type="ARBA" id="ARBA00022448"/>
    </source>
</evidence>
<reference evidence="9" key="1">
    <citation type="journal article" date="2019" name="Int. J. Syst. Evol. Microbiol.">
        <title>The Global Catalogue of Microorganisms (GCM) 10K type strain sequencing project: providing services to taxonomists for standard genome sequencing and annotation.</title>
        <authorList>
            <consortium name="The Broad Institute Genomics Platform"/>
            <consortium name="The Broad Institute Genome Sequencing Center for Infectious Disease"/>
            <person name="Wu L."/>
            <person name="Ma J."/>
        </authorList>
    </citation>
    <scope>NUCLEOTIDE SEQUENCE [LARGE SCALE GENOMIC DNA]</scope>
    <source>
        <strain evidence="9">CCM 8681</strain>
    </source>
</reference>
<dbReference type="Proteomes" id="UP000624701">
    <property type="component" value="Unassembled WGS sequence"/>
</dbReference>
<dbReference type="PANTHER" id="PTHR11910">
    <property type="entry name" value="ATP SYNTHASE DELTA CHAIN"/>
    <property type="match status" value="1"/>
</dbReference>
<dbReference type="EMBL" id="BMDQ01000001">
    <property type="protein sequence ID" value="GGI56322.1"/>
    <property type="molecule type" value="Genomic_DNA"/>
</dbReference>
<sequence length="178" mass="19277">MSGSRAAIRYAKAVLALAQDQKAADAVNGDMKHIVNAIAKSDELSQMLQSPVVRSSDKKAVLSSVFANANVNTTNLIDTLISNKRLALLNEVASSYINLYDQLRGSQIAKVTTAVALTSELKTKVLAKVKELTGKEAELENIIDETILGGFILRVGDIQYNASIANKLDKLKREFTLN</sequence>
<name>A0ABQ2BXN0_9FLAO</name>
<dbReference type="Gene3D" id="1.10.520.20">
    <property type="entry name" value="N-terminal domain of the delta subunit of the F1F0-ATP synthase"/>
    <property type="match status" value="1"/>
</dbReference>
<evidence type="ECO:0000256" key="7">
    <source>
        <dbReference type="HAMAP-Rule" id="MF_01416"/>
    </source>
</evidence>
<keyword evidence="7" id="KW-1003">Cell membrane</keyword>
<keyword evidence="2 7" id="KW-0813">Transport</keyword>
<evidence type="ECO:0000256" key="3">
    <source>
        <dbReference type="ARBA" id="ARBA00022781"/>
    </source>
</evidence>
<dbReference type="HAMAP" id="MF_01416">
    <property type="entry name" value="ATP_synth_delta_bact"/>
    <property type="match status" value="1"/>
</dbReference>
<dbReference type="Pfam" id="PF00213">
    <property type="entry name" value="OSCP"/>
    <property type="match status" value="1"/>
</dbReference>
<evidence type="ECO:0000256" key="6">
    <source>
        <dbReference type="ARBA" id="ARBA00023310"/>
    </source>
</evidence>
<gene>
    <name evidence="7 8" type="primary">atpH</name>
    <name evidence="8" type="ORF">GCM10011444_06310</name>
</gene>
<dbReference type="InterPro" id="IPR026015">
    <property type="entry name" value="ATP_synth_OSCP/delta_N_sf"/>
</dbReference>
<evidence type="ECO:0000313" key="8">
    <source>
        <dbReference type="EMBL" id="GGI56322.1"/>
    </source>
</evidence>
<dbReference type="PRINTS" id="PR00125">
    <property type="entry name" value="ATPASEDELTA"/>
</dbReference>
<proteinExistence type="inferred from homology"/>
<comment type="function">
    <text evidence="7">This protein is part of the stalk that links CF(0) to CF(1). It either transmits conformational changes from CF(0) to CF(1) or is implicated in proton conduction.</text>
</comment>
<dbReference type="RefSeq" id="WP_188373242.1">
    <property type="nucleotide sequence ID" value="NZ_BMDQ01000001.1"/>
</dbReference>
<evidence type="ECO:0000256" key="1">
    <source>
        <dbReference type="ARBA" id="ARBA00004370"/>
    </source>
</evidence>
<keyword evidence="4 7" id="KW-0406">Ion transport</keyword>
<evidence type="ECO:0000256" key="4">
    <source>
        <dbReference type="ARBA" id="ARBA00023065"/>
    </source>
</evidence>
<dbReference type="SUPFAM" id="SSF47928">
    <property type="entry name" value="N-terminal domain of the delta subunit of the F1F0-ATP synthase"/>
    <property type="match status" value="1"/>
</dbReference>
<dbReference type="InterPro" id="IPR000711">
    <property type="entry name" value="ATPase_OSCP/dsu"/>
</dbReference>
<evidence type="ECO:0000313" key="9">
    <source>
        <dbReference type="Proteomes" id="UP000624701"/>
    </source>
</evidence>